<protein>
    <submittedName>
        <fullName evidence="1">Uncharacterized protein</fullName>
    </submittedName>
</protein>
<gene>
    <name evidence="1" type="ORF">METZ01_LOCUS464894</name>
</gene>
<dbReference type="AlphaFoldDB" id="A0A383AWX4"/>
<feature type="non-terminal residue" evidence="1">
    <location>
        <position position="1"/>
    </location>
</feature>
<dbReference type="InterPro" id="IPR021457">
    <property type="entry name" value="DUF3108"/>
</dbReference>
<dbReference type="Pfam" id="PF11306">
    <property type="entry name" value="DUF3108"/>
    <property type="match status" value="1"/>
</dbReference>
<dbReference type="EMBL" id="UINC01195460">
    <property type="protein sequence ID" value="SVE12040.1"/>
    <property type="molecule type" value="Genomic_DNA"/>
</dbReference>
<evidence type="ECO:0000313" key="1">
    <source>
        <dbReference type="EMBL" id="SVE12040.1"/>
    </source>
</evidence>
<name>A0A383AWX4_9ZZZZ</name>
<organism evidence="1">
    <name type="scientific">marine metagenome</name>
    <dbReference type="NCBI Taxonomy" id="408172"/>
    <lineage>
        <taxon>unclassified sequences</taxon>
        <taxon>metagenomes</taxon>
        <taxon>ecological metagenomes</taxon>
    </lineage>
</organism>
<reference evidence="1" key="1">
    <citation type="submission" date="2018-05" db="EMBL/GenBank/DDBJ databases">
        <authorList>
            <person name="Lanie J.A."/>
            <person name="Ng W.-L."/>
            <person name="Kazmierczak K.M."/>
            <person name="Andrzejewski T.M."/>
            <person name="Davidsen T.M."/>
            <person name="Wayne K.J."/>
            <person name="Tettelin H."/>
            <person name="Glass J.I."/>
            <person name="Rusch D."/>
            <person name="Podicherti R."/>
            <person name="Tsui H.-C.T."/>
            <person name="Winkler M.E."/>
        </authorList>
    </citation>
    <scope>NUCLEOTIDE SEQUENCE</scope>
</reference>
<accession>A0A383AWX4</accession>
<sequence>VMVPMSGQAASLVPMQGSSPSMAMNRYRLGNNQYDERIEIDAAGKSVHSKRTKNTKMRETNRVFDFPVQDFLSAFYAFRIQAKKAKSGCTHIYANQRTYTVWFYEAGEEEIKTPVGHRKSDKYRIEFGSERSKKMRQGHVWISQDGNFLPYKAEILGERHIEARVHLYHFPRP</sequence>
<proteinExistence type="predicted"/>